<feature type="domain" description="Clr5" evidence="1">
    <location>
        <begin position="33"/>
        <end position="83"/>
    </location>
</feature>
<accession>A0ABR1V967</accession>
<gene>
    <name evidence="2" type="ORF">PG996_006849</name>
</gene>
<name>A0ABR1V967_9PEZI</name>
<comment type="caution">
    <text evidence="2">The sequence shown here is derived from an EMBL/GenBank/DDBJ whole genome shotgun (WGS) entry which is preliminary data.</text>
</comment>
<evidence type="ECO:0000259" key="1">
    <source>
        <dbReference type="Pfam" id="PF14420"/>
    </source>
</evidence>
<dbReference type="InterPro" id="IPR025676">
    <property type="entry name" value="Clr5_dom"/>
</dbReference>
<dbReference type="EMBL" id="JAQQWM010000004">
    <property type="protein sequence ID" value="KAK8067737.1"/>
    <property type="molecule type" value="Genomic_DNA"/>
</dbReference>
<protein>
    <recommendedName>
        <fullName evidence="1">Clr5 domain-containing protein</fullName>
    </recommendedName>
</protein>
<dbReference type="PANTHER" id="PTHR38788:SF3">
    <property type="entry name" value="CLR5 DOMAIN-CONTAINING PROTEIN"/>
    <property type="match status" value="1"/>
</dbReference>
<keyword evidence="3" id="KW-1185">Reference proteome</keyword>
<dbReference type="Pfam" id="PF14420">
    <property type="entry name" value="Clr5"/>
    <property type="match status" value="1"/>
</dbReference>
<organism evidence="2 3">
    <name type="scientific">Apiospora saccharicola</name>
    <dbReference type="NCBI Taxonomy" id="335842"/>
    <lineage>
        <taxon>Eukaryota</taxon>
        <taxon>Fungi</taxon>
        <taxon>Dikarya</taxon>
        <taxon>Ascomycota</taxon>
        <taxon>Pezizomycotina</taxon>
        <taxon>Sordariomycetes</taxon>
        <taxon>Xylariomycetidae</taxon>
        <taxon>Amphisphaeriales</taxon>
        <taxon>Apiosporaceae</taxon>
        <taxon>Apiospora</taxon>
    </lineage>
</organism>
<dbReference type="Proteomes" id="UP001446871">
    <property type="component" value="Unassembled WGS sequence"/>
</dbReference>
<reference evidence="2 3" key="1">
    <citation type="submission" date="2023-01" db="EMBL/GenBank/DDBJ databases">
        <title>Analysis of 21 Apiospora genomes using comparative genomics revels a genus with tremendous synthesis potential of carbohydrate active enzymes and secondary metabolites.</title>
        <authorList>
            <person name="Sorensen T."/>
        </authorList>
    </citation>
    <scope>NUCLEOTIDE SEQUENCE [LARGE SCALE GENOMIC DNA]</scope>
    <source>
        <strain evidence="2 3">CBS 83171</strain>
    </source>
</reference>
<evidence type="ECO:0000313" key="2">
    <source>
        <dbReference type="EMBL" id="KAK8067737.1"/>
    </source>
</evidence>
<proteinExistence type="predicted"/>
<sequence length="533" mass="59575">MNDHIEREGLPEPTTSVSQVVGEKVWAKPFHFDAYRDTITYLYARDGLALTLKETMQVMEKRYNFFATPRKYKAHLASWGLQKNSKLHNSHTPCLDADTTLIFGQSGTREGANTTASQQVQLGTRAPPLHRAADRRVGKDAVGEDWVRGLMRHISLERAARGRRAPPIVPLQLPDILRVPERYMHYIREMVQLCWEIKAIPQGSPGSNQPMNEWFGLVTLACRLLEYGRVRQGFRVVNQCFDQFADVVLRDFHPAAWIYGFVAGFLLGFQSPDLGRSYARYAQRLLAVSGHPRPKGLEFCPVTPTFESKGGAGGEAGGLSDISLLCGRQLCEFHMAEMGRRRTGAPGECELVLTDGIQHYGDIRDIHLGIGMLQKNIMWTSRKGRVVPEESTLNRELRDRDGRAWVCVRSGRYDEAWGLLDDGITPADLALACAESPDDVISYYHTRALLAQSDERQPPAQVVAAGTALIELLKAEYGLADYRTIDAQADLEVCLRKRGFNDLADEVRLDINVALDVVERMRATPGSSSPRPA</sequence>
<dbReference type="PANTHER" id="PTHR38788">
    <property type="entry name" value="CLR5 DOMAIN-CONTAINING PROTEIN"/>
    <property type="match status" value="1"/>
</dbReference>
<evidence type="ECO:0000313" key="3">
    <source>
        <dbReference type="Proteomes" id="UP001446871"/>
    </source>
</evidence>